<dbReference type="GO" id="GO:0046983">
    <property type="term" value="F:protein dimerization activity"/>
    <property type="evidence" value="ECO:0007669"/>
    <property type="project" value="InterPro"/>
</dbReference>
<evidence type="ECO:0000256" key="16">
    <source>
        <dbReference type="ARBA" id="ARBA00023242"/>
    </source>
</evidence>
<dbReference type="Pfam" id="PF00010">
    <property type="entry name" value="HLH"/>
    <property type="match status" value="1"/>
</dbReference>
<keyword evidence="8" id="KW-1133">Transmembrane helix</keyword>
<dbReference type="EMBL" id="KF649072">
    <property type="protein sequence ID" value="AHB60716.1"/>
    <property type="molecule type" value="mRNA"/>
</dbReference>
<reference evidence="22" key="1">
    <citation type="submission" date="2013-09" db="EMBL/GenBank/DDBJ databases">
        <authorList>
            <person name="Liu H."/>
            <person name="Zheng H."/>
        </authorList>
    </citation>
    <scope>NUCLEOTIDE SEQUENCE</scope>
    <source>
        <tissue evidence="22">Gonad</tissue>
    </source>
</reference>
<keyword evidence="12" id="KW-0238">DNA-binding</keyword>
<keyword evidence="10" id="KW-0333">Golgi apparatus</keyword>
<evidence type="ECO:0000256" key="19">
    <source>
        <dbReference type="SAM" id="Coils"/>
    </source>
</evidence>
<dbReference type="FunFam" id="4.10.280.10:FF:000016">
    <property type="entry name" value="Sterol regulatory element-binding transcription factor 1"/>
    <property type="match status" value="1"/>
</dbReference>
<dbReference type="Gene3D" id="4.10.280.10">
    <property type="entry name" value="Helix-loop-helix DNA-binding domain"/>
    <property type="match status" value="1"/>
</dbReference>
<dbReference type="GO" id="GO:0012507">
    <property type="term" value="C:ER to Golgi transport vesicle membrane"/>
    <property type="evidence" value="ECO:0007669"/>
    <property type="project" value="UniProtKB-SubCell"/>
</dbReference>
<evidence type="ECO:0000256" key="20">
    <source>
        <dbReference type="SAM" id="MobiDB-lite"/>
    </source>
</evidence>
<keyword evidence="7" id="KW-0256">Endoplasmic reticulum</keyword>
<keyword evidence="19" id="KW-0175">Coiled coil</keyword>
<organism evidence="22">
    <name type="scientific">Mimachlamys nobilis</name>
    <name type="common">Noble scallop</name>
    <name type="synonym">Chlamys nobilis</name>
    <dbReference type="NCBI Taxonomy" id="106276"/>
    <lineage>
        <taxon>Eukaryota</taxon>
        <taxon>Metazoa</taxon>
        <taxon>Spiralia</taxon>
        <taxon>Lophotrochozoa</taxon>
        <taxon>Mollusca</taxon>
        <taxon>Bivalvia</taxon>
        <taxon>Autobranchia</taxon>
        <taxon>Pteriomorphia</taxon>
        <taxon>Pectinida</taxon>
        <taxon>Pectinoidea</taxon>
        <taxon>Pectinidae</taxon>
        <taxon>Mimachlamys</taxon>
    </lineage>
</organism>
<evidence type="ECO:0000256" key="12">
    <source>
        <dbReference type="ARBA" id="ARBA00023125"/>
    </source>
</evidence>
<keyword evidence="15" id="KW-0804">Transcription</keyword>
<keyword evidence="5" id="KW-1207">Sterol metabolism</keyword>
<keyword evidence="5" id="KW-0753">Steroid metabolism</keyword>
<dbReference type="PANTHER" id="PTHR46062">
    <property type="entry name" value="STEROL REGULATORY ELEMENT-BINDING PROTEIN"/>
    <property type="match status" value="1"/>
</dbReference>
<accession>V5T939</accession>
<keyword evidence="14" id="KW-0010">Activator</keyword>
<dbReference type="CDD" id="cd18921">
    <property type="entry name" value="bHLHzip_SREBP1"/>
    <property type="match status" value="1"/>
</dbReference>
<dbReference type="GO" id="GO:0000981">
    <property type="term" value="F:DNA-binding transcription factor activity, RNA polymerase II-specific"/>
    <property type="evidence" value="ECO:0007669"/>
    <property type="project" value="TreeGrafter"/>
</dbReference>
<dbReference type="InterPro" id="IPR036638">
    <property type="entry name" value="HLH_DNA-bd_sf"/>
</dbReference>
<dbReference type="AlphaFoldDB" id="V5T939"/>
<dbReference type="GO" id="GO:0005634">
    <property type="term" value="C:nucleus"/>
    <property type="evidence" value="ECO:0007669"/>
    <property type="project" value="UniProtKB-SubCell"/>
</dbReference>
<feature type="compositionally biased region" description="Low complexity" evidence="20">
    <location>
        <begin position="413"/>
        <end position="426"/>
    </location>
</feature>
<keyword evidence="16" id="KW-0539">Nucleus</keyword>
<evidence type="ECO:0000256" key="13">
    <source>
        <dbReference type="ARBA" id="ARBA00023136"/>
    </source>
</evidence>
<keyword evidence="6" id="KW-0812">Transmembrane</keyword>
<evidence type="ECO:0000313" key="22">
    <source>
        <dbReference type="EMBL" id="AHB60716.1"/>
    </source>
</evidence>
<evidence type="ECO:0000256" key="8">
    <source>
        <dbReference type="ARBA" id="ARBA00022989"/>
    </source>
</evidence>
<name>V5T939_MIMNO</name>
<feature type="region of interest" description="Disordered" evidence="20">
    <location>
        <begin position="996"/>
        <end position="1018"/>
    </location>
</feature>
<evidence type="ECO:0000256" key="2">
    <source>
        <dbReference type="ARBA" id="ARBA00004394"/>
    </source>
</evidence>
<comment type="similarity">
    <text evidence="18">Belongs to the SREBP family.</text>
</comment>
<comment type="subcellular location">
    <subcellularLocation>
        <location evidence="4">Cytoplasmic vesicle</location>
        <location evidence="4">COPII-coated vesicle membrane</location>
        <topology evidence="4">Multi-pass membrane protein</topology>
    </subcellularLocation>
    <subcellularLocation>
        <location evidence="3">Endoplasmic reticulum membrane</location>
        <topology evidence="3">Multi-pass membrane protein</topology>
    </subcellularLocation>
    <subcellularLocation>
        <location evidence="2">Golgi apparatus membrane</location>
    </subcellularLocation>
    <subcellularLocation>
        <location evidence="1">Nucleus</location>
    </subcellularLocation>
</comment>
<evidence type="ECO:0000259" key="21">
    <source>
        <dbReference type="PROSITE" id="PS50888"/>
    </source>
</evidence>
<evidence type="ECO:0000256" key="11">
    <source>
        <dbReference type="ARBA" id="ARBA00023098"/>
    </source>
</evidence>
<evidence type="ECO:0000256" key="9">
    <source>
        <dbReference type="ARBA" id="ARBA00023015"/>
    </source>
</evidence>
<feature type="coiled-coil region" evidence="19">
    <location>
        <begin position="108"/>
        <end position="135"/>
    </location>
</feature>
<dbReference type="GO" id="GO:0000978">
    <property type="term" value="F:RNA polymerase II cis-regulatory region sequence-specific DNA binding"/>
    <property type="evidence" value="ECO:0007669"/>
    <property type="project" value="TreeGrafter"/>
</dbReference>
<evidence type="ECO:0000256" key="1">
    <source>
        <dbReference type="ARBA" id="ARBA00004123"/>
    </source>
</evidence>
<evidence type="ECO:0000256" key="14">
    <source>
        <dbReference type="ARBA" id="ARBA00023159"/>
    </source>
</evidence>
<dbReference type="GO" id="GO:0005789">
    <property type="term" value="C:endoplasmic reticulum membrane"/>
    <property type="evidence" value="ECO:0007669"/>
    <property type="project" value="UniProtKB-SubCell"/>
</dbReference>
<proteinExistence type="evidence at transcript level"/>
<evidence type="ECO:0000256" key="18">
    <source>
        <dbReference type="ARBA" id="ARBA00038460"/>
    </source>
</evidence>
<dbReference type="GO" id="GO:0008203">
    <property type="term" value="P:cholesterol metabolic process"/>
    <property type="evidence" value="ECO:0007669"/>
    <property type="project" value="UniProtKB-KW"/>
</dbReference>
<evidence type="ECO:0000256" key="10">
    <source>
        <dbReference type="ARBA" id="ARBA00023034"/>
    </source>
</evidence>
<keyword evidence="5" id="KW-0153">Cholesterol metabolism</keyword>
<dbReference type="PANTHER" id="PTHR46062:SF1">
    <property type="entry name" value="LP12374P"/>
    <property type="match status" value="1"/>
</dbReference>
<evidence type="ECO:0000256" key="6">
    <source>
        <dbReference type="ARBA" id="ARBA00022692"/>
    </source>
</evidence>
<dbReference type="PROSITE" id="PS50888">
    <property type="entry name" value="BHLH"/>
    <property type="match status" value="1"/>
</dbReference>
<evidence type="ECO:0000256" key="5">
    <source>
        <dbReference type="ARBA" id="ARBA00022548"/>
    </source>
</evidence>
<dbReference type="SUPFAM" id="SSF47459">
    <property type="entry name" value="HLH, helix-loop-helix DNA-binding domain"/>
    <property type="match status" value="1"/>
</dbReference>
<feature type="compositionally biased region" description="Polar residues" evidence="20">
    <location>
        <begin position="395"/>
        <end position="412"/>
    </location>
</feature>
<gene>
    <name evidence="22" type="primary">SREBP</name>
</gene>
<keyword evidence="11" id="KW-0443">Lipid metabolism</keyword>
<feature type="region of interest" description="Disordered" evidence="20">
    <location>
        <begin position="395"/>
        <end position="431"/>
    </location>
</feature>
<keyword evidence="13" id="KW-0472">Membrane</keyword>
<keyword evidence="17" id="KW-0968">Cytoplasmic vesicle</keyword>
<keyword evidence="9" id="KW-0805">Transcription regulation</keyword>
<evidence type="ECO:0000256" key="17">
    <source>
        <dbReference type="ARBA" id="ARBA00023329"/>
    </source>
</evidence>
<evidence type="ECO:0000256" key="7">
    <source>
        <dbReference type="ARBA" id="ARBA00022824"/>
    </source>
</evidence>
<protein>
    <submittedName>
        <fullName evidence="22">Sterol regulatory element-binding protein</fullName>
    </submittedName>
</protein>
<sequence>MDTCIKQEPALDNSFTVKQELSLEDQLSIVSQTISADASLSQSLSETPNVSLNTLQTGILANQPVNKPPVVNISHPSSVQLQQAALKLRQAQLVAQKKQQIILQFQQKQQKQQQAAQLQQQLKLILQQAAQATAVQQQQQQQQQKIQVQPQVVAQPQVQRVTQTITQTPVSTQLPVSSPQTTNVGINQFNLQQLQQLLLQAQPKTTSNNTTVNPVSVSQPISPASVPQQTLSPPPNYVTISQASPTVVASSPPTTMTPLQTVMTNTGTILTTTSIPIQMVQDNDSFDKLPINRLNSVTKGPKKGEKRTSHNAIEKRYRLSINDKIIELKDLVAGTEAKLNKSAILKKAIDYIRYLQNTVQRLKQENMALKMASQKSNTCPTDVEEILKANSSCVITPPGSETGSPTHSVQYTSDSEVSSPASPSYESESDTTNGFGMTTINAMRDQTRMAMCIFMFAVIAFNPFGALLSPGSQGLDMGAASIPSRTLQSVSEGAANGFMDWMFPTLMMWMLNGIIVTGVLARLFIYGEPVTKKNSEAAVSFWRHQNQAETYLGRKDYTRAVNQFRLSLSSLGRPLSTTRLDLASGLLWNIIRMVLNRLYLGKWISNQISHLSSNTDEDVKTSARDAAMVYHKLNQIHLTGHVPGSNMWGLNLTLCAVNMAEAAGKHITVAQKAEIYATAAVRLQATLPWNLLFLRRYFLRQARKVCSGNGDQIPAKMQWLCHPEGHVFFVQGSWQIGGKNSIFTVSGNEADPLEHVTQAFREFLLEKALFSLLTPEPQKQSGPSQSAEVLLYTQLLSDCASLQQTTVGLSLSGVDEVARWWSSIVSVAMYWLSGDEENAERCYSQCDAFPRALQQSDDPLPKAVLVAFRARRNLQTNIHGANHCVRQCDRAGRLLRDSLKFTYMTENEKIVSHLQLLVSDWLLMTRKEAWESVQMEDKSTTASQTELIAYQQDLASFRKVAKNYKSVMSKVFLHEATGRMMAGACPARTQQLLERSIRRRHVSKSDREDASDSDTPDRQQATALLMAGRHLPEPMIASKSDRVHLISEASKIYEAIGDKKSVQSCRKVIMQFEESSIPSSVPIQC</sequence>
<dbReference type="SMART" id="SM00353">
    <property type="entry name" value="HLH"/>
    <property type="match status" value="1"/>
</dbReference>
<evidence type="ECO:0000256" key="4">
    <source>
        <dbReference type="ARBA" id="ARBA00004557"/>
    </source>
</evidence>
<reference evidence="22" key="2">
    <citation type="submission" date="2013-12" db="EMBL/GenBank/DDBJ databases">
        <title>Molecular cloning and expression profiles of sterol regulatory element-binding protein (SREBP)-like in noble scallop Chlamys nobilis (Bivalve: Pectinidae).</title>
        <authorList>
            <person name="Wang Y."/>
            <person name="Deng L."/>
            <person name="Meng F."/>
            <person name="Han J."/>
        </authorList>
    </citation>
    <scope>NUCLEOTIDE SEQUENCE</scope>
    <source>
        <tissue evidence="22">Gonad</tissue>
    </source>
</reference>
<feature type="coiled-coil region" evidence="19">
    <location>
        <begin position="345"/>
        <end position="372"/>
    </location>
</feature>
<dbReference type="GO" id="GO:0000139">
    <property type="term" value="C:Golgi membrane"/>
    <property type="evidence" value="ECO:0007669"/>
    <property type="project" value="UniProtKB-SubCell"/>
</dbReference>
<evidence type="ECO:0000256" key="3">
    <source>
        <dbReference type="ARBA" id="ARBA00004477"/>
    </source>
</evidence>
<evidence type="ECO:0000256" key="15">
    <source>
        <dbReference type="ARBA" id="ARBA00023163"/>
    </source>
</evidence>
<dbReference type="InterPro" id="IPR011598">
    <property type="entry name" value="bHLH_dom"/>
</dbReference>
<feature type="domain" description="BHLH" evidence="21">
    <location>
        <begin position="305"/>
        <end position="355"/>
    </location>
</feature>